<dbReference type="SUPFAM" id="SSF101790">
    <property type="entry name" value="Aminomethyltransferase beta-barrel domain"/>
    <property type="match status" value="1"/>
</dbReference>
<organism evidence="10 11">
    <name type="scientific">Sulfolobus tengchongensis</name>
    <dbReference type="NCBI Taxonomy" id="207809"/>
    <lineage>
        <taxon>Archaea</taxon>
        <taxon>Thermoproteota</taxon>
        <taxon>Thermoprotei</taxon>
        <taxon>Sulfolobales</taxon>
        <taxon>Sulfolobaceae</taxon>
        <taxon>Sulfolobus</taxon>
    </lineage>
</organism>
<dbReference type="PIRSF" id="PIRSF006487">
    <property type="entry name" value="GcvT"/>
    <property type="match status" value="1"/>
</dbReference>
<dbReference type="Gene3D" id="4.10.1250.10">
    <property type="entry name" value="Aminomethyltransferase fragment"/>
    <property type="match status" value="1"/>
</dbReference>
<dbReference type="Gene3D" id="2.40.30.110">
    <property type="entry name" value="Aminomethyltransferase beta-barrel domains"/>
    <property type="match status" value="1"/>
</dbReference>
<reference evidence="10 11" key="1">
    <citation type="submission" date="2024-02" db="EMBL/GenBank/DDBJ databases">
        <title>STSV induces naive adaptation in Sulfolobus.</title>
        <authorList>
            <person name="Xiang X."/>
            <person name="Song M."/>
        </authorList>
    </citation>
    <scope>NUCLEOTIDE SEQUENCE [LARGE SCALE GENOMIC DNA]</scope>
    <source>
        <strain evidence="10 11">RT2</strain>
    </source>
</reference>
<dbReference type="InterPro" id="IPR006222">
    <property type="entry name" value="GCVT_N"/>
</dbReference>
<evidence type="ECO:0000256" key="7">
    <source>
        <dbReference type="PIRSR" id="PIRSR006487-1"/>
    </source>
</evidence>
<evidence type="ECO:0000256" key="3">
    <source>
        <dbReference type="ARBA" id="ARBA00022576"/>
    </source>
</evidence>
<dbReference type="InterPro" id="IPR006223">
    <property type="entry name" value="GcvT"/>
</dbReference>
<dbReference type="PANTHER" id="PTHR43757:SF2">
    <property type="entry name" value="AMINOMETHYLTRANSFERASE, MITOCHONDRIAL"/>
    <property type="match status" value="1"/>
</dbReference>
<comment type="similarity">
    <text evidence="1">Belongs to the GcvT family.</text>
</comment>
<dbReference type="InterPro" id="IPR013977">
    <property type="entry name" value="GcvT_C"/>
</dbReference>
<dbReference type="InterPro" id="IPR029043">
    <property type="entry name" value="GcvT/YgfZ_C"/>
</dbReference>
<proteinExistence type="inferred from homology"/>
<feature type="domain" description="Aminomethyltransferase C-terminal" evidence="9">
    <location>
        <begin position="269"/>
        <end position="345"/>
    </location>
</feature>
<evidence type="ECO:0000313" key="10">
    <source>
        <dbReference type="EMBL" id="WWQ60597.1"/>
    </source>
</evidence>
<dbReference type="GeneID" id="89335197"/>
<keyword evidence="11" id="KW-1185">Reference proteome</keyword>
<sequence>MFVSPFHDLEEKLGANFGEFAGWEMPMSFSSYAEEHMSVRTSVAFFNLSHMGRLRVKGNSKEFEMLIAKEVSKANIGNMIGPTAFLNDKAGFKDDVMVYKVTEDEWLIVTNAINREKIISWIKSNSNLDVEDLTFKYCMIAIQGRKLEDVLGKVELRPLEFRLNTNFLGYDVFLLSRSGWTGENGLEVWATIDVGRKIIMDLVKMGIRPAGLIARDSLRQEMGFVLYGEDIDENVTPVEARYWVFSLDKDFIGKSSLIERIRSGVDKIRIGFKMKKGERVIPRHLSKIYSISNEVGYVTSSIFSPYLNRVIGMGYVNPKYFYLGYNLAVDIRGKQYDIKIDEFPFI</sequence>
<evidence type="ECO:0000256" key="5">
    <source>
        <dbReference type="ARBA" id="ARBA00031395"/>
    </source>
</evidence>
<evidence type="ECO:0000256" key="2">
    <source>
        <dbReference type="ARBA" id="ARBA00012616"/>
    </source>
</evidence>
<dbReference type="Pfam" id="PF01571">
    <property type="entry name" value="GCV_T"/>
    <property type="match status" value="1"/>
</dbReference>
<keyword evidence="3" id="KW-0032">Aminotransferase</keyword>
<keyword evidence="4 10" id="KW-0808">Transferase</keyword>
<dbReference type="InterPro" id="IPR028896">
    <property type="entry name" value="GcvT/YgfZ/DmdA"/>
</dbReference>
<dbReference type="PANTHER" id="PTHR43757">
    <property type="entry name" value="AMINOMETHYLTRANSFERASE"/>
    <property type="match status" value="1"/>
</dbReference>
<evidence type="ECO:0000313" key="11">
    <source>
        <dbReference type="Proteomes" id="UP001432202"/>
    </source>
</evidence>
<dbReference type="AlphaFoldDB" id="A0AAX4L1E4"/>
<dbReference type="RefSeq" id="WP_338601609.1">
    <property type="nucleotide sequence ID" value="NZ_CP146016.1"/>
</dbReference>
<comment type="catalytic activity">
    <reaction evidence="6">
        <text>N(6)-[(R)-S(8)-aminomethyldihydrolipoyl]-L-lysyl-[protein] + (6S)-5,6,7,8-tetrahydrofolate = N(6)-[(R)-dihydrolipoyl]-L-lysyl-[protein] + (6R)-5,10-methylene-5,6,7,8-tetrahydrofolate + NH4(+)</text>
        <dbReference type="Rhea" id="RHEA:16945"/>
        <dbReference type="Rhea" id="RHEA-COMP:10475"/>
        <dbReference type="Rhea" id="RHEA-COMP:10492"/>
        <dbReference type="ChEBI" id="CHEBI:15636"/>
        <dbReference type="ChEBI" id="CHEBI:28938"/>
        <dbReference type="ChEBI" id="CHEBI:57453"/>
        <dbReference type="ChEBI" id="CHEBI:83100"/>
        <dbReference type="ChEBI" id="CHEBI:83143"/>
        <dbReference type="EC" id="2.1.2.10"/>
    </reaction>
</comment>
<dbReference type="Gene3D" id="3.30.70.1400">
    <property type="entry name" value="Aminomethyltransferase beta-barrel domains"/>
    <property type="match status" value="1"/>
</dbReference>
<dbReference type="NCBIfam" id="NF001567">
    <property type="entry name" value="PRK00389.1"/>
    <property type="match status" value="1"/>
</dbReference>
<feature type="binding site" evidence="7">
    <location>
        <position position="187"/>
    </location>
    <ligand>
        <name>substrate</name>
    </ligand>
</feature>
<name>A0AAX4L1E4_9CREN</name>
<evidence type="ECO:0000256" key="4">
    <source>
        <dbReference type="ARBA" id="ARBA00022679"/>
    </source>
</evidence>
<dbReference type="GO" id="GO:0008483">
    <property type="term" value="F:transaminase activity"/>
    <property type="evidence" value="ECO:0007669"/>
    <property type="project" value="UniProtKB-KW"/>
</dbReference>
<evidence type="ECO:0000256" key="1">
    <source>
        <dbReference type="ARBA" id="ARBA00008609"/>
    </source>
</evidence>
<dbReference type="InterPro" id="IPR027266">
    <property type="entry name" value="TrmE/GcvT-like"/>
</dbReference>
<dbReference type="Proteomes" id="UP001432202">
    <property type="component" value="Chromosome"/>
</dbReference>
<dbReference type="NCBIfam" id="TIGR00528">
    <property type="entry name" value="gcvT"/>
    <property type="match status" value="1"/>
</dbReference>
<dbReference type="EMBL" id="CP146016">
    <property type="protein sequence ID" value="WWQ60597.1"/>
    <property type="molecule type" value="Genomic_DNA"/>
</dbReference>
<dbReference type="Gene3D" id="3.30.1360.120">
    <property type="entry name" value="Probable tRNA modification gtpase trme, domain 1"/>
    <property type="match status" value="1"/>
</dbReference>
<evidence type="ECO:0000259" key="8">
    <source>
        <dbReference type="Pfam" id="PF01571"/>
    </source>
</evidence>
<protein>
    <recommendedName>
        <fullName evidence="2">aminomethyltransferase</fullName>
        <ecNumber evidence="2">2.1.2.10</ecNumber>
    </recommendedName>
    <alternativeName>
        <fullName evidence="5">Glycine cleavage system T protein</fullName>
    </alternativeName>
</protein>
<evidence type="ECO:0000256" key="6">
    <source>
        <dbReference type="ARBA" id="ARBA00047665"/>
    </source>
</evidence>
<dbReference type="GO" id="GO:0005960">
    <property type="term" value="C:glycine cleavage complex"/>
    <property type="evidence" value="ECO:0007669"/>
    <property type="project" value="InterPro"/>
</dbReference>
<feature type="domain" description="GCVT N-terminal" evidence="8">
    <location>
        <begin position="6"/>
        <end position="242"/>
    </location>
</feature>
<dbReference type="GO" id="GO:0006546">
    <property type="term" value="P:glycine catabolic process"/>
    <property type="evidence" value="ECO:0007669"/>
    <property type="project" value="InterPro"/>
</dbReference>
<gene>
    <name evidence="10" type="primary">gcvT</name>
    <name evidence="10" type="ORF">V6M85_00470</name>
</gene>
<dbReference type="GO" id="GO:0004047">
    <property type="term" value="F:aminomethyltransferase activity"/>
    <property type="evidence" value="ECO:0007669"/>
    <property type="project" value="UniProtKB-EC"/>
</dbReference>
<accession>A0AAX4L1E4</accession>
<evidence type="ECO:0000259" key="9">
    <source>
        <dbReference type="Pfam" id="PF08669"/>
    </source>
</evidence>
<dbReference type="Pfam" id="PF08669">
    <property type="entry name" value="GCV_T_C"/>
    <property type="match status" value="1"/>
</dbReference>
<dbReference type="SUPFAM" id="SSF103025">
    <property type="entry name" value="Folate-binding domain"/>
    <property type="match status" value="1"/>
</dbReference>
<dbReference type="EC" id="2.1.2.10" evidence="2"/>